<dbReference type="OrthoDB" id="6504936at2"/>
<proteinExistence type="predicted"/>
<reference evidence="1 2" key="1">
    <citation type="submission" date="2017-02" db="EMBL/GenBank/DDBJ databases">
        <title>Whole genome shotgun sequence of Pantoea agglomerans strain AS1 isolated from a cycad, Zamia floridana in Central Florida, USA.</title>
        <authorList>
            <person name="Lata P."/>
            <person name="Govindarajan S."/>
            <person name="Qi F."/>
            <person name="Li J.-L."/>
            <person name="Maurya S.K."/>
            <person name="Sahoo M.K."/>
        </authorList>
    </citation>
    <scope>NUCLEOTIDE SEQUENCE [LARGE SCALE GENOMIC DNA]</scope>
    <source>
        <strain evidence="1 2">AS1</strain>
    </source>
</reference>
<dbReference type="EMBL" id="MWUE01000017">
    <property type="protein sequence ID" value="OQP33200.1"/>
    <property type="molecule type" value="Genomic_DNA"/>
</dbReference>
<dbReference type="Proteomes" id="UP000192769">
    <property type="component" value="Unassembled WGS sequence"/>
</dbReference>
<name>A0A1V9DH54_9GAMM</name>
<organism evidence="1 2">
    <name type="scientific">Pantoea latae</name>
    <dbReference type="NCBI Taxonomy" id="1964541"/>
    <lineage>
        <taxon>Bacteria</taxon>
        <taxon>Pseudomonadati</taxon>
        <taxon>Pseudomonadota</taxon>
        <taxon>Gammaproteobacteria</taxon>
        <taxon>Enterobacterales</taxon>
        <taxon>Erwiniaceae</taxon>
        <taxon>Pantoea</taxon>
    </lineage>
</organism>
<keyword evidence="2" id="KW-1185">Reference proteome</keyword>
<sequence>MADAILIDTLEFGPEDAPVQKYEIYGDDEKTPTYALIYRQHDGDWEKLDDRLTFAARDEQKEVAVAMDYGSGDSLPELRDLPAEAREHCERHWQNSQH</sequence>
<evidence type="ECO:0000313" key="2">
    <source>
        <dbReference type="Proteomes" id="UP000192769"/>
    </source>
</evidence>
<dbReference type="AlphaFoldDB" id="A0A1V9DH54"/>
<evidence type="ECO:0000313" key="1">
    <source>
        <dbReference type="EMBL" id="OQP33200.1"/>
    </source>
</evidence>
<dbReference type="RefSeq" id="WP_081139453.1">
    <property type="nucleotide sequence ID" value="NZ_MWUE01000017.1"/>
</dbReference>
<gene>
    <name evidence="1" type="ORF">B2J69_11635</name>
</gene>
<accession>A0A1V9DH54</accession>
<protein>
    <submittedName>
        <fullName evidence="1">Uncharacterized protein</fullName>
    </submittedName>
</protein>
<comment type="caution">
    <text evidence="1">The sequence shown here is derived from an EMBL/GenBank/DDBJ whole genome shotgun (WGS) entry which is preliminary data.</text>
</comment>